<name>A0ABU7RXP7_9ACTN</name>
<dbReference type="Proteomes" id="UP001332243">
    <property type="component" value="Unassembled WGS sequence"/>
</dbReference>
<evidence type="ECO:0000313" key="3">
    <source>
        <dbReference type="Proteomes" id="UP001332243"/>
    </source>
</evidence>
<reference evidence="2 3" key="1">
    <citation type="submission" date="2024-01" db="EMBL/GenBank/DDBJ databases">
        <title>Genome insights into Plantactinospora sonchi sp. nov.</title>
        <authorList>
            <person name="Wang L."/>
        </authorList>
    </citation>
    <scope>NUCLEOTIDE SEQUENCE [LARGE SCALE GENOMIC DNA]</scope>
    <source>
        <strain evidence="2 3">NEAU-QY2</strain>
    </source>
</reference>
<proteinExistence type="predicted"/>
<evidence type="ECO:0000313" key="2">
    <source>
        <dbReference type="EMBL" id="MEE6261297.1"/>
    </source>
</evidence>
<dbReference type="RefSeq" id="WP_331216410.1">
    <property type="nucleotide sequence ID" value="NZ_JAZGQK010000020.1"/>
</dbReference>
<gene>
    <name evidence="2" type="ORF">V1633_22705</name>
</gene>
<protein>
    <submittedName>
        <fullName evidence="2">Uncharacterized protein</fullName>
    </submittedName>
</protein>
<feature type="region of interest" description="Disordered" evidence="1">
    <location>
        <begin position="37"/>
        <end position="95"/>
    </location>
</feature>
<sequence>MREHRRNWRRLWRYCWCGFRWKCPDATPLVPMPFNPDPTAWPRTRNQSPAWHGPTGPDRRNQRPAWNGPTGFGHRVGRAGGLTPAQRSRTSDKPV</sequence>
<keyword evidence="3" id="KW-1185">Reference proteome</keyword>
<organism evidence="2 3">
    <name type="scientific">Plantactinospora sonchi</name>
    <dbReference type="NCBI Taxonomy" id="1544735"/>
    <lineage>
        <taxon>Bacteria</taxon>
        <taxon>Bacillati</taxon>
        <taxon>Actinomycetota</taxon>
        <taxon>Actinomycetes</taxon>
        <taxon>Micromonosporales</taxon>
        <taxon>Micromonosporaceae</taxon>
        <taxon>Plantactinospora</taxon>
    </lineage>
</organism>
<comment type="caution">
    <text evidence="2">The sequence shown here is derived from an EMBL/GenBank/DDBJ whole genome shotgun (WGS) entry which is preliminary data.</text>
</comment>
<evidence type="ECO:0000256" key="1">
    <source>
        <dbReference type="SAM" id="MobiDB-lite"/>
    </source>
</evidence>
<dbReference type="EMBL" id="JAZGQK010000020">
    <property type="protein sequence ID" value="MEE6261297.1"/>
    <property type="molecule type" value="Genomic_DNA"/>
</dbReference>
<accession>A0ABU7RXP7</accession>